<comment type="caution">
    <text evidence="2">The sequence shown here is derived from an EMBL/GenBank/DDBJ whole genome shotgun (WGS) entry which is preliminary data.</text>
</comment>
<dbReference type="EMBL" id="JADEWL010000084">
    <property type="protein sequence ID" value="MBE9215063.1"/>
    <property type="molecule type" value="Genomic_DNA"/>
</dbReference>
<dbReference type="Proteomes" id="UP000620559">
    <property type="component" value="Unassembled WGS sequence"/>
</dbReference>
<protein>
    <submittedName>
        <fullName evidence="2">Uncharacterized protein</fullName>
    </submittedName>
</protein>
<keyword evidence="3" id="KW-1185">Reference proteome</keyword>
<dbReference type="RefSeq" id="WP_193923044.1">
    <property type="nucleotide sequence ID" value="NZ_JADEWL010000084.1"/>
</dbReference>
<name>A0A8J7FEL6_9CYAN</name>
<proteinExistence type="predicted"/>
<reference evidence="2" key="1">
    <citation type="submission" date="2020-10" db="EMBL/GenBank/DDBJ databases">
        <authorList>
            <person name="Castelo-Branco R."/>
            <person name="Eusebio N."/>
            <person name="Adriana R."/>
            <person name="Vieira A."/>
            <person name="Brugerolle De Fraissinette N."/>
            <person name="Rezende De Castro R."/>
            <person name="Schneider M.P."/>
            <person name="Vasconcelos V."/>
            <person name="Leao P.N."/>
        </authorList>
    </citation>
    <scope>NUCLEOTIDE SEQUENCE</scope>
    <source>
        <strain evidence="2">LEGE 06105</strain>
    </source>
</reference>
<evidence type="ECO:0000256" key="1">
    <source>
        <dbReference type="SAM" id="MobiDB-lite"/>
    </source>
</evidence>
<sequence>MTTTQAFLKKNYSLTNTAASANQLVGRGFAVQNKLDNNQTDLKTQLKQATHFGHNLDRIKLEQTQSAKDQNNQNSSVIQQKKTRANTSRYRAETTAINSDQPLEPISNQEKQAGVKRSTQGHGNQRHGHQRTDADLVNRLQTEPKTTKSSRFTSPQAQAEALGRGHRALNQALKQGNVEFQTSGFVNPKTGQPARHAVEVSTNRKNGFGVQAEKIKQKDPKTGQNIKDPNTKKPVTKIQMNSQPLNKAKIVYEYVPSAKTWRPLTYFPI</sequence>
<gene>
    <name evidence="2" type="ORF">IQ247_20750</name>
</gene>
<dbReference type="AlphaFoldDB" id="A0A8J7FEL6"/>
<evidence type="ECO:0000313" key="2">
    <source>
        <dbReference type="EMBL" id="MBE9215063.1"/>
    </source>
</evidence>
<feature type="region of interest" description="Disordered" evidence="1">
    <location>
        <begin position="63"/>
        <end position="137"/>
    </location>
</feature>
<feature type="compositionally biased region" description="Polar residues" evidence="1">
    <location>
        <begin position="63"/>
        <end position="123"/>
    </location>
</feature>
<organism evidence="2 3">
    <name type="scientific">Plectonema cf. radiosum LEGE 06105</name>
    <dbReference type="NCBI Taxonomy" id="945769"/>
    <lineage>
        <taxon>Bacteria</taxon>
        <taxon>Bacillati</taxon>
        <taxon>Cyanobacteriota</taxon>
        <taxon>Cyanophyceae</taxon>
        <taxon>Oscillatoriophycideae</taxon>
        <taxon>Oscillatoriales</taxon>
        <taxon>Microcoleaceae</taxon>
        <taxon>Plectonema</taxon>
    </lineage>
</organism>
<accession>A0A8J7FEL6</accession>
<evidence type="ECO:0000313" key="3">
    <source>
        <dbReference type="Proteomes" id="UP000620559"/>
    </source>
</evidence>